<feature type="compositionally biased region" description="Low complexity" evidence="1">
    <location>
        <begin position="148"/>
        <end position="158"/>
    </location>
</feature>
<feature type="region of interest" description="Disordered" evidence="1">
    <location>
        <begin position="539"/>
        <end position="573"/>
    </location>
</feature>
<gene>
    <name evidence="2" type="ORF">HMPREF1541_10299</name>
</gene>
<keyword evidence="3" id="KW-1185">Reference proteome</keyword>
<feature type="region of interest" description="Disordered" evidence="1">
    <location>
        <begin position="287"/>
        <end position="306"/>
    </location>
</feature>
<feature type="region of interest" description="Disordered" evidence="1">
    <location>
        <begin position="230"/>
        <end position="256"/>
    </location>
</feature>
<dbReference type="RefSeq" id="XP_008713192.1">
    <property type="nucleotide sequence ID" value="XM_008714970.1"/>
</dbReference>
<dbReference type="eggNOG" id="ENOG502R9K6">
    <property type="taxonomic scope" value="Eukaryota"/>
</dbReference>
<feature type="region of interest" description="Disordered" evidence="1">
    <location>
        <begin position="125"/>
        <end position="199"/>
    </location>
</feature>
<feature type="compositionally biased region" description="Basic and acidic residues" evidence="1">
    <location>
        <begin position="189"/>
        <end position="199"/>
    </location>
</feature>
<feature type="compositionally biased region" description="Polar residues" evidence="1">
    <location>
        <begin position="84"/>
        <end position="95"/>
    </location>
</feature>
<dbReference type="VEuPathDB" id="FungiDB:HMPREF1541_10299"/>
<feature type="compositionally biased region" description="Low complexity" evidence="1">
    <location>
        <begin position="454"/>
        <end position="465"/>
    </location>
</feature>
<name>W2S9N0_CYPE1</name>
<feature type="region of interest" description="Disordered" evidence="1">
    <location>
        <begin position="334"/>
        <end position="355"/>
    </location>
</feature>
<dbReference type="AlphaFoldDB" id="W2S9N0"/>
<feature type="compositionally biased region" description="Polar residues" evidence="1">
    <location>
        <begin position="545"/>
        <end position="557"/>
    </location>
</feature>
<dbReference type="Proteomes" id="UP000030752">
    <property type="component" value="Unassembled WGS sequence"/>
</dbReference>
<feature type="region of interest" description="Disordered" evidence="1">
    <location>
        <begin position="1"/>
        <end position="41"/>
    </location>
</feature>
<evidence type="ECO:0000313" key="2">
    <source>
        <dbReference type="EMBL" id="ETN44629.1"/>
    </source>
</evidence>
<feature type="compositionally biased region" description="Polar residues" evidence="1">
    <location>
        <begin position="466"/>
        <end position="478"/>
    </location>
</feature>
<feature type="region of interest" description="Disordered" evidence="1">
    <location>
        <begin position="83"/>
        <end position="104"/>
    </location>
</feature>
<reference evidence="2 3" key="1">
    <citation type="submission" date="2013-03" db="EMBL/GenBank/DDBJ databases">
        <title>The Genome Sequence of Phialophora europaea CBS 101466.</title>
        <authorList>
            <consortium name="The Broad Institute Genomics Platform"/>
            <person name="Cuomo C."/>
            <person name="de Hoog S."/>
            <person name="Gorbushina A."/>
            <person name="Walker B."/>
            <person name="Young S.K."/>
            <person name="Zeng Q."/>
            <person name="Gargeya S."/>
            <person name="Fitzgerald M."/>
            <person name="Haas B."/>
            <person name="Abouelleil A."/>
            <person name="Allen A.W."/>
            <person name="Alvarado L."/>
            <person name="Arachchi H.M."/>
            <person name="Berlin A.M."/>
            <person name="Chapman S.B."/>
            <person name="Gainer-Dewar J."/>
            <person name="Goldberg J."/>
            <person name="Griggs A."/>
            <person name="Gujja S."/>
            <person name="Hansen M."/>
            <person name="Howarth C."/>
            <person name="Imamovic A."/>
            <person name="Ireland A."/>
            <person name="Larimer J."/>
            <person name="McCowan C."/>
            <person name="Murphy C."/>
            <person name="Pearson M."/>
            <person name="Poon T.W."/>
            <person name="Priest M."/>
            <person name="Roberts A."/>
            <person name="Saif S."/>
            <person name="Shea T."/>
            <person name="Sisk P."/>
            <person name="Sykes S."/>
            <person name="Wortman J."/>
            <person name="Nusbaum C."/>
            <person name="Birren B."/>
        </authorList>
    </citation>
    <scope>NUCLEOTIDE SEQUENCE [LARGE SCALE GENOMIC DNA]</scope>
    <source>
        <strain evidence="2 3">CBS 101466</strain>
    </source>
</reference>
<proteinExistence type="predicted"/>
<feature type="compositionally biased region" description="Basic and acidic residues" evidence="1">
    <location>
        <begin position="290"/>
        <end position="303"/>
    </location>
</feature>
<dbReference type="InParanoid" id="W2S9N0"/>
<organism evidence="2 3">
    <name type="scientific">Cyphellophora europaea (strain CBS 101466)</name>
    <name type="common">Phialophora europaea</name>
    <dbReference type="NCBI Taxonomy" id="1220924"/>
    <lineage>
        <taxon>Eukaryota</taxon>
        <taxon>Fungi</taxon>
        <taxon>Dikarya</taxon>
        <taxon>Ascomycota</taxon>
        <taxon>Pezizomycotina</taxon>
        <taxon>Eurotiomycetes</taxon>
        <taxon>Chaetothyriomycetidae</taxon>
        <taxon>Chaetothyriales</taxon>
        <taxon>Cyphellophoraceae</taxon>
        <taxon>Cyphellophora</taxon>
    </lineage>
</organism>
<dbReference type="OrthoDB" id="4152101at2759"/>
<feature type="compositionally biased region" description="Basic and acidic residues" evidence="1">
    <location>
        <begin position="338"/>
        <end position="355"/>
    </location>
</feature>
<feature type="compositionally biased region" description="Basic and acidic residues" evidence="1">
    <location>
        <begin position="438"/>
        <end position="453"/>
    </location>
</feature>
<feature type="region of interest" description="Disordered" evidence="1">
    <location>
        <begin position="367"/>
        <end position="526"/>
    </location>
</feature>
<dbReference type="HOGENOM" id="CLU_444829_0_0_1"/>
<dbReference type="GeneID" id="19977638"/>
<accession>W2S9N0</accession>
<dbReference type="EMBL" id="KB822714">
    <property type="protein sequence ID" value="ETN44629.1"/>
    <property type="molecule type" value="Genomic_DNA"/>
</dbReference>
<sequence>MNRNELAELLASTHGHLSKRQTREPRQHSTATSNALTADLSPRQLFQSGIRTLSHDGLPVPSPPLSPHRRAELQRLSSLRVHVTSPTSHVHQQSPGACRLPDARFGYTTQEPDFVAEERAAWVGVPREGTTSDNRPVLDSVSEERLSTDSSQSSDQSTHLQPFGPSHGISDASDRPRTSRGTSMPGTFPHHDAEPKGHEIVGRKSKFLEGSMNEKSVGLSSTWLDHGAGLSTDSTTADVDDDDNESTPRAGRVSVDSLNSTDVADFTPLTITPATIKQRLSRFASNFKSSESEDVTRESEVKPKRLQKKGLRKSISFWNFGNIGGKVKFFGATASDSSDSHGHSSKSSDGEKLDVLGERKRKAEKIYAEQFGTKKQKGNDGLSVEQGEPAHSLPPRTLKKRSVSAQRSPAARRRREVSSSTVTSLQEYANVRGPASLDLRKRPSRRELEKENQQLRALLREQQAQSRGHLQLSASRSSLHLPLEESDVETVESAITSTPSNDGRQKKTQKQRGRSGIPPVPPLPSRAVLESLGNKVLDAQEAPGTGTSASTFRQDAGTTKRVTRSAKLGMTADVGGENINTVATSTGTVKPRREEWEWPEDVF</sequence>
<feature type="compositionally biased region" description="Polar residues" evidence="1">
    <location>
        <begin position="493"/>
        <end position="502"/>
    </location>
</feature>
<evidence type="ECO:0000313" key="3">
    <source>
        <dbReference type="Proteomes" id="UP000030752"/>
    </source>
</evidence>
<evidence type="ECO:0000256" key="1">
    <source>
        <dbReference type="SAM" id="MobiDB-lite"/>
    </source>
</evidence>
<protein>
    <submittedName>
        <fullName evidence="2">Uncharacterized protein</fullName>
    </submittedName>
</protein>